<keyword evidence="2" id="KW-0378">Hydrolase</keyword>
<dbReference type="InterPro" id="IPR022830">
    <property type="entry name" value="Indigdn_synthA-like"/>
</dbReference>
<reference evidence="6" key="1">
    <citation type="submission" date="2021-07" db="EMBL/GenBank/DDBJ databases">
        <authorList>
            <person name="Catto M.A."/>
            <person name="Jacobson A."/>
            <person name="Kennedy G."/>
            <person name="Labadie P."/>
            <person name="Hunt B.G."/>
            <person name="Srinivasan R."/>
        </authorList>
    </citation>
    <scope>NUCLEOTIDE SEQUENCE</scope>
    <source>
        <strain evidence="6">PL_HMW_Pooled</strain>
        <tissue evidence="6">Head</tissue>
    </source>
</reference>
<dbReference type="Pfam" id="PF04227">
    <property type="entry name" value="Indigoidine_A"/>
    <property type="match status" value="1"/>
</dbReference>
<dbReference type="HAMAP" id="MF_01876">
    <property type="entry name" value="PsiMP_glycosidase"/>
    <property type="match status" value="1"/>
</dbReference>
<dbReference type="SUPFAM" id="SSF110581">
    <property type="entry name" value="Indigoidine synthase A-like"/>
    <property type="match status" value="1"/>
</dbReference>
<dbReference type="AlphaFoldDB" id="A0AAE1GV37"/>
<evidence type="ECO:0000256" key="2">
    <source>
        <dbReference type="ARBA" id="ARBA00022801"/>
    </source>
</evidence>
<dbReference type="GO" id="GO:0016798">
    <property type="term" value="F:hydrolase activity, acting on glycosyl bonds"/>
    <property type="evidence" value="ECO:0007669"/>
    <property type="project" value="UniProtKB-KW"/>
</dbReference>
<protein>
    <submittedName>
        <fullName evidence="6">Pseudouridine-5'-phosphate glycosidase</fullName>
    </submittedName>
</protein>
<dbReference type="GO" id="GO:0046872">
    <property type="term" value="F:metal ion binding"/>
    <property type="evidence" value="ECO:0007669"/>
    <property type="project" value="UniProtKB-KW"/>
</dbReference>
<dbReference type="EMBL" id="JAHWGI010000094">
    <property type="protein sequence ID" value="KAK3909328.1"/>
    <property type="molecule type" value="Genomic_DNA"/>
</dbReference>
<keyword evidence="4" id="KW-0456">Lyase</keyword>
<gene>
    <name evidence="6" type="ORF">KUF71_019383</name>
</gene>
<dbReference type="InterPro" id="IPR007342">
    <property type="entry name" value="PsuG"/>
</dbReference>
<accession>A0AAE1GV37</accession>
<evidence type="ECO:0000313" key="7">
    <source>
        <dbReference type="Proteomes" id="UP001219518"/>
    </source>
</evidence>
<keyword evidence="7" id="KW-1185">Reference proteome</keyword>
<name>A0AAE1GV37_9NEOP</name>
<evidence type="ECO:0000256" key="1">
    <source>
        <dbReference type="ARBA" id="ARBA00022723"/>
    </source>
</evidence>
<evidence type="ECO:0000256" key="3">
    <source>
        <dbReference type="ARBA" id="ARBA00023211"/>
    </source>
</evidence>
<dbReference type="Gene3D" id="3.40.1790.10">
    <property type="entry name" value="Indigoidine synthase domain"/>
    <property type="match status" value="1"/>
</dbReference>
<keyword evidence="3" id="KW-0464">Manganese</keyword>
<comment type="caution">
    <text evidence="6">The sequence shown here is derived from an EMBL/GenBank/DDBJ whole genome shotgun (WGS) entry which is preliminary data.</text>
</comment>
<dbReference type="PANTHER" id="PTHR42909:SF1">
    <property type="entry name" value="CARBOHYDRATE KINASE PFKB DOMAIN-CONTAINING PROTEIN"/>
    <property type="match status" value="1"/>
</dbReference>
<dbReference type="Proteomes" id="UP001219518">
    <property type="component" value="Unassembled WGS sequence"/>
</dbReference>
<reference evidence="6" key="2">
    <citation type="journal article" date="2023" name="BMC Genomics">
        <title>Pest status, molecular evolution, and epigenetic factors derived from the genome assembly of Frankliniella fusca, a thysanopteran phytovirus vector.</title>
        <authorList>
            <person name="Catto M.A."/>
            <person name="Labadie P.E."/>
            <person name="Jacobson A.L."/>
            <person name="Kennedy G.G."/>
            <person name="Srinivasan R."/>
            <person name="Hunt B.G."/>
        </authorList>
    </citation>
    <scope>NUCLEOTIDE SEQUENCE</scope>
    <source>
        <strain evidence="6">PL_HMW_Pooled</strain>
    </source>
</reference>
<keyword evidence="1" id="KW-0479">Metal-binding</keyword>
<evidence type="ECO:0000313" key="6">
    <source>
        <dbReference type="EMBL" id="KAK3909328.1"/>
    </source>
</evidence>
<sequence>MKHYIHRSIDRLPRLLDYLSSKKNGFTHSLHQRLLSSSIRPSAMNHEFIDISDEVQCALLEKRPIVALESAIITHGMPNPTNVETALSVQNIVRQNGAVPATIAIVRGKVKVGLDDKTLLHLGTEKKNTYKTSYRDLPFVLSQKLNGGTTVSTTLAVAKAIGVSVMVTGGIGGVHRGGETTMDISADLIELGCTPVGVVCSGAKSILDIGRTLEYLETQGVLVTTFGPNRDFPAFYSRRSGYTSPYNVETTEEAAQLINVMKCGEFRSGIVIAVPVPESNAIPSDEMEDIIKIAVQEANERGVKGKDITPYILSKVAKNTEGRSLSTNVALIQNNAEIGAKIAVDLSKLSSKRLTSISTPKKNGPIEKKPDVVS</sequence>
<dbReference type="PANTHER" id="PTHR42909">
    <property type="entry name" value="ZGC:136858"/>
    <property type="match status" value="1"/>
</dbReference>
<dbReference type="GO" id="GO:0005737">
    <property type="term" value="C:cytoplasm"/>
    <property type="evidence" value="ECO:0007669"/>
    <property type="project" value="TreeGrafter"/>
</dbReference>
<evidence type="ECO:0000256" key="5">
    <source>
        <dbReference type="ARBA" id="ARBA00023295"/>
    </source>
</evidence>
<organism evidence="6 7">
    <name type="scientific">Frankliniella fusca</name>
    <dbReference type="NCBI Taxonomy" id="407009"/>
    <lineage>
        <taxon>Eukaryota</taxon>
        <taxon>Metazoa</taxon>
        <taxon>Ecdysozoa</taxon>
        <taxon>Arthropoda</taxon>
        <taxon>Hexapoda</taxon>
        <taxon>Insecta</taxon>
        <taxon>Pterygota</taxon>
        <taxon>Neoptera</taxon>
        <taxon>Paraneoptera</taxon>
        <taxon>Thysanoptera</taxon>
        <taxon>Terebrantia</taxon>
        <taxon>Thripoidea</taxon>
        <taxon>Thripidae</taxon>
        <taxon>Frankliniella</taxon>
    </lineage>
</organism>
<proteinExistence type="inferred from homology"/>
<dbReference type="GO" id="GO:0004730">
    <property type="term" value="F:pseudouridylate synthase activity"/>
    <property type="evidence" value="ECO:0007669"/>
    <property type="project" value="InterPro"/>
</dbReference>
<keyword evidence="5 6" id="KW-0326">Glycosidase</keyword>
<evidence type="ECO:0000256" key="4">
    <source>
        <dbReference type="ARBA" id="ARBA00023239"/>
    </source>
</evidence>